<dbReference type="CDD" id="cd06467">
    <property type="entry name" value="p23_NUDC_like"/>
    <property type="match status" value="1"/>
</dbReference>
<dbReference type="FunFam" id="2.60.40.790:FF:000001">
    <property type="entry name" value="Nuclear migration protein nudC"/>
    <property type="match status" value="1"/>
</dbReference>
<dbReference type="Proteomes" id="UP000224006">
    <property type="component" value="Chromosome I"/>
</dbReference>
<dbReference type="Gene3D" id="2.60.40.790">
    <property type="match status" value="1"/>
</dbReference>
<accession>A0A2A9MQH6</accession>
<protein>
    <recommendedName>
        <fullName evidence="3">Nuclear migration protein nudC</fullName>
    </recommendedName>
    <alternativeName>
        <fullName evidence="6">Nuclear distribution protein C homolog</fullName>
    </alternativeName>
</protein>
<proteinExistence type="inferred from homology"/>
<dbReference type="Pfam" id="PF04969">
    <property type="entry name" value="CS"/>
    <property type="match status" value="1"/>
</dbReference>
<dbReference type="AlphaFoldDB" id="A0A2A9MQH6"/>
<dbReference type="GO" id="GO:0051082">
    <property type="term" value="F:unfolded protein binding"/>
    <property type="evidence" value="ECO:0007669"/>
    <property type="project" value="TreeGrafter"/>
</dbReference>
<dbReference type="RefSeq" id="XP_029222486.1">
    <property type="nucleotide sequence ID" value="XM_029359573.1"/>
</dbReference>
<dbReference type="Pfam" id="PF14050">
    <property type="entry name" value="Nudc_N"/>
    <property type="match status" value="1"/>
</dbReference>
<feature type="compositionally biased region" description="Basic and acidic residues" evidence="7">
    <location>
        <begin position="115"/>
        <end position="129"/>
    </location>
</feature>
<dbReference type="InterPro" id="IPR007052">
    <property type="entry name" value="CS_dom"/>
</dbReference>
<dbReference type="GO" id="GO:0005737">
    <property type="term" value="C:cytoplasm"/>
    <property type="evidence" value="ECO:0007669"/>
    <property type="project" value="UniProtKB-SubCell"/>
</dbReference>
<evidence type="ECO:0000313" key="10">
    <source>
        <dbReference type="Proteomes" id="UP000224006"/>
    </source>
</evidence>
<feature type="compositionally biased region" description="Basic and acidic residues" evidence="7">
    <location>
        <begin position="68"/>
        <end position="94"/>
    </location>
</feature>
<evidence type="ECO:0000256" key="4">
    <source>
        <dbReference type="ARBA" id="ARBA00022490"/>
    </source>
</evidence>
<dbReference type="GeneID" id="40305881"/>
<comment type="caution">
    <text evidence="9">The sequence shown here is derived from an EMBL/GenBank/DDBJ whole genome shotgun (WGS) entry which is preliminary data.</text>
</comment>
<evidence type="ECO:0000256" key="7">
    <source>
        <dbReference type="SAM" id="MobiDB-lite"/>
    </source>
</evidence>
<evidence type="ECO:0000259" key="8">
    <source>
        <dbReference type="PROSITE" id="PS51203"/>
    </source>
</evidence>
<dbReference type="PROSITE" id="PS51203">
    <property type="entry name" value="CS"/>
    <property type="match status" value="1"/>
</dbReference>
<dbReference type="OrthoDB" id="416217at2759"/>
<dbReference type="KEGG" id="bbes:BESB_008190"/>
<dbReference type="STRING" id="94643.A0A2A9MQH6"/>
<comment type="similarity">
    <text evidence="2">Belongs to the nudC family.</text>
</comment>
<evidence type="ECO:0000256" key="5">
    <source>
        <dbReference type="ARBA" id="ARBA00022553"/>
    </source>
</evidence>
<reference evidence="9 10" key="1">
    <citation type="submission" date="2017-09" db="EMBL/GenBank/DDBJ databases">
        <title>Genome sequencing of Besnoitia besnoiti strain Bb-Ger1.</title>
        <authorList>
            <person name="Schares G."/>
            <person name="Venepally P."/>
            <person name="Lorenzi H.A."/>
        </authorList>
    </citation>
    <scope>NUCLEOTIDE SEQUENCE [LARGE SCALE GENOMIC DNA]</scope>
    <source>
        <strain evidence="9 10">Bb-Ger1</strain>
    </source>
</reference>
<dbReference type="InterPro" id="IPR025934">
    <property type="entry name" value="NudC_N_dom"/>
</dbReference>
<keyword evidence="10" id="KW-1185">Reference proteome</keyword>
<evidence type="ECO:0000256" key="2">
    <source>
        <dbReference type="ARBA" id="ARBA00010513"/>
    </source>
</evidence>
<feature type="compositionally biased region" description="Acidic residues" evidence="7">
    <location>
        <begin position="161"/>
        <end position="171"/>
    </location>
</feature>
<feature type="region of interest" description="Disordered" evidence="7">
    <location>
        <begin position="68"/>
        <end position="183"/>
    </location>
</feature>
<feature type="compositionally biased region" description="Low complexity" evidence="7">
    <location>
        <begin position="133"/>
        <end position="151"/>
    </location>
</feature>
<evidence type="ECO:0000313" key="9">
    <source>
        <dbReference type="EMBL" id="PFH38477.1"/>
    </source>
</evidence>
<dbReference type="GO" id="GO:0006457">
    <property type="term" value="P:protein folding"/>
    <property type="evidence" value="ECO:0007669"/>
    <property type="project" value="TreeGrafter"/>
</dbReference>
<keyword evidence="4" id="KW-0963">Cytoplasm</keyword>
<feature type="domain" description="CS" evidence="8">
    <location>
        <begin position="178"/>
        <end position="267"/>
    </location>
</feature>
<dbReference type="SUPFAM" id="SSF49764">
    <property type="entry name" value="HSP20-like chaperones"/>
    <property type="match status" value="1"/>
</dbReference>
<keyword evidence="5" id="KW-0597">Phosphoprotein</keyword>
<dbReference type="PANTHER" id="PTHR12356">
    <property type="entry name" value="NUCLEAR MOVEMENT PROTEIN NUDC"/>
    <property type="match status" value="1"/>
</dbReference>
<evidence type="ECO:0000256" key="1">
    <source>
        <dbReference type="ARBA" id="ARBA00004496"/>
    </source>
</evidence>
<dbReference type="InterPro" id="IPR008978">
    <property type="entry name" value="HSP20-like_chaperone"/>
</dbReference>
<sequence>METHEAMGDPRFDGLFTAVAQQAGGIDGLFGYFFGFLQRKTDFYSVDKASCRAIMDKVFEEGWKRAEEKKELERKRQREAEEARRKKQEEEAKRIAAASAVPFSPTPSQAIGINKIEELTEEEERRFSPDYKPPQASQASTPAAATAASEQKTAEEMRTDGDDEEEEDNEPPPEGNGGKTDKYTWTQTLGVVDVYIPIPEGTKASQLTVQIGAGTLKVGLKGQAPIIDGKFHMKVKPDDCMWTLEDKKVIHLNLEKADNMRWWACVVQGDPEINTRKIVPENSKLSDLDAETRSTVEKMMYDQRQKAAGLPTSDQQKQAELLEKFKRAHPEMDFSKASINWGNSGWGSGIPM</sequence>
<evidence type="ECO:0000256" key="3">
    <source>
        <dbReference type="ARBA" id="ARBA00017641"/>
    </source>
</evidence>
<dbReference type="PANTHER" id="PTHR12356:SF3">
    <property type="entry name" value="NUCLEAR MIGRATION PROTEIN NUDC"/>
    <property type="match status" value="1"/>
</dbReference>
<dbReference type="InterPro" id="IPR037898">
    <property type="entry name" value="NudC_fam"/>
</dbReference>
<name>A0A2A9MQH6_BESBE</name>
<organism evidence="9 10">
    <name type="scientific">Besnoitia besnoiti</name>
    <name type="common">Apicomplexan protozoan</name>
    <dbReference type="NCBI Taxonomy" id="94643"/>
    <lineage>
        <taxon>Eukaryota</taxon>
        <taxon>Sar</taxon>
        <taxon>Alveolata</taxon>
        <taxon>Apicomplexa</taxon>
        <taxon>Conoidasida</taxon>
        <taxon>Coccidia</taxon>
        <taxon>Eucoccidiorida</taxon>
        <taxon>Eimeriorina</taxon>
        <taxon>Sarcocystidae</taxon>
        <taxon>Besnoitia</taxon>
    </lineage>
</organism>
<dbReference type="EMBL" id="NWUJ01000001">
    <property type="protein sequence ID" value="PFH38477.1"/>
    <property type="molecule type" value="Genomic_DNA"/>
</dbReference>
<comment type="subcellular location">
    <subcellularLocation>
        <location evidence="1">Cytoplasm</location>
    </subcellularLocation>
</comment>
<dbReference type="VEuPathDB" id="ToxoDB:BESB_008190"/>
<evidence type="ECO:0000256" key="6">
    <source>
        <dbReference type="ARBA" id="ARBA00030427"/>
    </source>
</evidence>
<gene>
    <name evidence="9" type="ORF">BESB_008190</name>
</gene>